<evidence type="ECO:0008006" key="4">
    <source>
        <dbReference type="Google" id="ProtNLM"/>
    </source>
</evidence>
<dbReference type="AlphaFoldDB" id="A0A5B0M0G2"/>
<evidence type="ECO:0000313" key="3">
    <source>
        <dbReference type="Proteomes" id="UP000324748"/>
    </source>
</evidence>
<dbReference type="EMBL" id="VSWC01000183">
    <property type="protein sequence ID" value="KAA1069673.1"/>
    <property type="molecule type" value="Genomic_DNA"/>
</dbReference>
<feature type="compositionally biased region" description="Polar residues" evidence="1">
    <location>
        <begin position="1"/>
        <end position="34"/>
    </location>
</feature>
<dbReference type="Proteomes" id="UP000324748">
    <property type="component" value="Unassembled WGS sequence"/>
</dbReference>
<organism evidence="2 3">
    <name type="scientific">Puccinia graminis f. sp. tritici</name>
    <dbReference type="NCBI Taxonomy" id="56615"/>
    <lineage>
        <taxon>Eukaryota</taxon>
        <taxon>Fungi</taxon>
        <taxon>Dikarya</taxon>
        <taxon>Basidiomycota</taxon>
        <taxon>Pucciniomycotina</taxon>
        <taxon>Pucciniomycetes</taxon>
        <taxon>Pucciniales</taxon>
        <taxon>Pucciniaceae</taxon>
        <taxon>Puccinia</taxon>
    </lineage>
</organism>
<keyword evidence="3" id="KW-1185">Reference proteome</keyword>
<feature type="region of interest" description="Disordered" evidence="1">
    <location>
        <begin position="1"/>
        <end position="69"/>
    </location>
</feature>
<dbReference type="Pfam" id="PF14223">
    <property type="entry name" value="Retrotran_gag_2"/>
    <property type="match status" value="1"/>
</dbReference>
<feature type="compositionally biased region" description="Low complexity" evidence="1">
    <location>
        <begin position="422"/>
        <end position="433"/>
    </location>
</feature>
<accession>A0A5B0M0G2</accession>
<protein>
    <recommendedName>
        <fullName evidence="4">CCHC-type domain-containing protein</fullName>
    </recommendedName>
</protein>
<dbReference type="OrthoDB" id="2519157at2759"/>
<proteinExistence type="predicted"/>
<name>A0A5B0M0G2_PUCGR</name>
<feature type="compositionally biased region" description="Polar residues" evidence="1">
    <location>
        <begin position="437"/>
        <end position="446"/>
    </location>
</feature>
<evidence type="ECO:0000256" key="1">
    <source>
        <dbReference type="SAM" id="MobiDB-lite"/>
    </source>
</evidence>
<comment type="caution">
    <text evidence="2">The sequence shown here is derived from an EMBL/GenBank/DDBJ whole genome shotgun (WGS) entry which is preliminary data.</text>
</comment>
<feature type="compositionally biased region" description="Basic and acidic residues" evidence="1">
    <location>
        <begin position="55"/>
        <end position="69"/>
    </location>
</feature>
<feature type="region of interest" description="Disordered" evidence="1">
    <location>
        <begin position="356"/>
        <end position="462"/>
    </location>
</feature>
<feature type="compositionally biased region" description="Pro residues" evidence="1">
    <location>
        <begin position="412"/>
        <end position="421"/>
    </location>
</feature>
<gene>
    <name evidence="2" type="ORF">PGT21_050366</name>
</gene>
<evidence type="ECO:0000313" key="2">
    <source>
        <dbReference type="EMBL" id="KAA1069673.1"/>
    </source>
</evidence>
<reference evidence="2 3" key="1">
    <citation type="submission" date="2019-05" db="EMBL/GenBank/DDBJ databases">
        <title>Emergence of the Ug99 lineage of the wheat stem rust pathogen through somatic hybridization.</title>
        <authorList>
            <person name="Li F."/>
            <person name="Upadhyaya N.M."/>
            <person name="Sperschneider J."/>
            <person name="Matny O."/>
            <person name="Nguyen-Phuc H."/>
            <person name="Mago R."/>
            <person name="Raley C."/>
            <person name="Miller M.E."/>
            <person name="Silverstein K.A.T."/>
            <person name="Henningsen E."/>
            <person name="Hirsch C.D."/>
            <person name="Visser B."/>
            <person name="Pretorius Z.A."/>
            <person name="Steffenson B.J."/>
            <person name="Schwessinger B."/>
            <person name="Dodds P.N."/>
            <person name="Figueroa M."/>
        </authorList>
    </citation>
    <scope>NUCLEOTIDE SEQUENCE [LARGE SCALE GENOMIC DNA]</scope>
    <source>
        <strain evidence="2">21-0</strain>
    </source>
</reference>
<sequence length="534" mass="59504">MSDPSIMSTNPRGSLPITSTPNSTTNEQTRPSTSNHDRDQPPHTAGPIDGPTATETRDQRRTHNPDERAARLQQVEIDRLAASLISSACSHIDDADLLAADGANFSAWEDFLEERMRGATGAVSFFNRPAQNLLHERVGRALLVNTIHRSLRRGVSRLSSAHAMWNDLFARFHSVSRAAQLNLFRRLMSFNVADHATTAQMSTHINDILDEMTDARMLFTREYLAGLVLQNGLHSEPALQEEFNRQVEIDFQSATTERPAMSFEAMVRLIDIIRRQHQFQANNRDGQHSTPLIMQAEAQQPDQNPSDIQHELPQLPVHPDNVPDAHDFMAMQAGLCWQCRSPEHLLRDCPFRARPMSSRNRFRNQPQQQGPQARHGPGFQSFYPIVTPPGFGAIYPQTQPPPRQTQGTPNSNPNPPNPAPARPADYYRPPQYRLQRVSGQPESIGSQKARPSVNEATTEPVQQGESVARMVELGDVAEDLANIHFDHVQVTESDNVPIVDSVATSGNQAYITGEGDLTFSGLDNQMVTIHGVLY</sequence>
<feature type="compositionally biased region" description="Polar residues" evidence="1">
    <location>
        <begin position="357"/>
        <end position="371"/>
    </location>
</feature>